<proteinExistence type="predicted"/>
<feature type="domain" description="Calcineurin-like phosphoesterase" evidence="1">
    <location>
        <begin position="195"/>
        <end position="391"/>
    </location>
</feature>
<dbReference type="EMBL" id="CP128399">
    <property type="protein sequence ID" value="WJW66608.1"/>
    <property type="molecule type" value="Genomic_DNA"/>
</dbReference>
<evidence type="ECO:0000259" key="1">
    <source>
        <dbReference type="Pfam" id="PF00149"/>
    </source>
</evidence>
<name>A0A8T7LX02_9CHLR</name>
<gene>
    <name evidence="2" type="ORF">HXX08_02470</name>
    <name evidence="3" type="ORF">OZ401_002414</name>
</gene>
<dbReference type="CDD" id="cd07423">
    <property type="entry name" value="MPP_Prp_like"/>
    <property type="match status" value="1"/>
</dbReference>
<dbReference type="Pfam" id="PF13671">
    <property type="entry name" value="AAA_33"/>
    <property type="match status" value="1"/>
</dbReference>
<dbReference type="InterPro" id="IPR004843">
    <property type="entry name" value="Calcineurin-like_PHP"/>
</dbReference>
<dbReference type="InterPro" id="IPR027417">
    <property type="entry name" value="P-loop_NTPase"/>
</dbReference>
<dbReference type="Gene3D" id="3.60.21.10">
    <property type="match status" value="1"/>
</dbReference>
<keyword evidence="5" id="KW-1185">Reference proteome</keyword>
<dbReference type="RefSeq" id="WP_341468499.1">
    <property type="nucleotide sequence ID" value="NZ_CP128399.1"/>
</dbReference>
<dbReference type="GO" id="GO:0016791">
    <property type="term" value="F:phosphatase activity"/>
    <property type="evidence" value="ECO:0007669"/>
    <property type="project" value="TreeGrafter"/>
</dbReference>
<dbReference type="EMBL" id="JACATZ010000001">
    <property type="protein sequence ID" value="NWJ44722.1"/>
    <property type="molecule type" value="Genomic_DNA"/>
</dbReference>
<dbReference type="InterPro" id="IPR029052">
    <property type="entry name" value="Metallo-depent_PP-like"/>
</dbReference>
<accession>A0A8T7LX02</accession>
<evidence type="ECO:0000313" key="3">
    <source>
        <dbReference type="EMBL" id="WJW66608.1"/>
    </source>
</evidence>
<reference evidence="3" key="2">
    <citation type="journal article" date="2024" name="Nature">
        <title>Anoxygenic phototroph of the Chloroflexota uses a type I reaction centre.</title>
        <authorList>
            <person name="Tsuji J.M."/>
            <person name="Shaw N.A."/>
            <person name="Nagashima S."/>
            <person name="Venkiteswaran J.J."/>
            <person name="Schiff S.L."/>
            <person name="Watanabe T."/>
            <person name="Fukui M."/>
            <person name="Hanada S."/>
            <person name="Tank M."/>
            <person name="Neufeld J.D."/>
        </authorList>
    </citation>
    <scope>NUCLEOTIDE SEQUENCE</scope>
    <source>
        <strain evidence="3">L227-S17</strain>
    </source>
</reference>
<reference evidence="2 4" key="1">
    <citation type="submission" date="2020-06" db="EMBL/GenBank/DDBJ databases">
        <title>Anoxygenic phototrophic Chloroflexota member uses a Type I reaction center.</title>
        <authorList>
            <person name="Tsuji J.M."/>
            <person name="Shaw N.A."/>
            <person name="Nagashima S."/>
            <person name="Venkiteswaran J."/>
            <person name="Schiff S.L."/>
            <person name="Hanada S."/>
            <person name="Tank M."/>
            <person name="Neufeld J.D."/>
        </authorList>
    </citation>
    <scope>NUCLEOTIDE SEQUENCE [LARGE SCALE GENOMIC DNA]</scope>
    <source>
        <strain evidence="2">L227-S17</strain>
    </source>
</reference>
<dbReference type="SUPFAM" id="SSF52540">
    <property type="entry name" value="P-loop containing nucleoside triphosphate hydrolases"/>
    <property type="match status" value="1"/>
</dbReference>
<dbReference type="AlphaFoldDB" id="A0A8T7LX02"/>
<dbReference type="InterPro" id="IPR050126">
    <property type="entry name" value="Ap4A_hydrolase"/>
</dbReference>
<dbReference type="Proteomes" id="UP001431572">
    <property type="component" value="Chromosome 1"/>
</dbReference>
<dbReference type="PRINTS" id="PR00114">
    <property type="entry name" value="STPHPHTASE"/>
</dbReference>
<evidence type="ECO:0000313" key="5">
    <source>
        <dbReference type="Proteomes" id="UP001431572"/>
    </source>
</evidence>
<sequence length="434" mass="49481">MELSLYQAQLSANHTHLFIPCPTVIILCGPSGSGKSTFATRNFPATWILSSDKLRGLISDNERNQESNKDTFDLLYNLLDTRLRYKRTTIVDSTALRVQTRRKLLQIAHRHDFAVLLLLIDAPEKLCRERDAARIDPPPVGAKVVAEQFKLYWEIEKTAQKEGFEQVIKLNQHEISNLQVEIVPLSLEKPEQRGPFDIIGDIHGCYDELCELLNKLGYQLENGVYQHPLGRRTIFLGDLINRGPKNLEVLRLVSAMVKTDNALFTPGNHCYALYKYFQQPDSVDSNNTCEWIERLSAKEYVEASELINALVKDAPPYMILNRNKLVVAHAGIEDHMIGKLTTRIFNFCLNGEILITPEGNKQRKNWAENYRGKPLVAYGHTPTTKLLPEFRNNTVNLDQGCVYGGRLSAMRYPEMEFIQVNAHAAYVERKKRGV</sequence>
<dbReference type="InterPro" id="IPR006186">
    <property type="entry name" value="Ser/Thr-sp_prot-phosphatase"/>
</dbReference>
<organism evidence="2 4">
    <name type="scientific">Candidatus Chlorohelix allophototropha</name>
    <dbReference type="NCBI Taxonomy" id="3003348"/>
    <lineage>
        <taxon>Bacteria</taxon>
        <taxon>Bacillati</taxon>
        <taxon>Chloroflexota</taxon>
        <taxon>Chloroflexia</taxon>
        <taxon>Candidatus Chloroheliales</taxon>
        <taxon>Candidatus Chloroheliaceae</taxon>
        <taxon>Candidatus Chlorohelix</taxon>
    </lineage>
</organism>
<dbReference type="Pfam" id="PF00149">
    <property type="entry name" value="Metallophos"/>
    <property type="match status" value="1"/>
</dbReference>
<dbReference type="SUPFAM" id="SSF56300">
    <property type="entry name" value="Metallo-dependent phosphatases"/>
    <property type="match status" value="1"/>
</dbReference>
<dbReference type="GO" id="GO:0005737">
    <property type="term" value="C:cytoplasm"/>
    <property type="evidence" value="ECO:0007669"/>
    <property type="project" value="TreeGrafter"/>
</dbReference>
<evidence type="ECO:0000313" key="4">
    <source>
        <dbReference type="Proteomes" id="UP000521676"/>
    </source>
</evidence>
<protein>
    <submittedName>
        <fullName evidence="2">AAA family ATPase</fullName>
    </submittedName>
</protein>
<dbReference type="PANTHER" id="PTHR42850">
    <property type="entry name" value="METALLOPHOSPHOESTERASE"/>
    <property type="match status" value="1"/>
</dbReference>
<dbReference type="PANTHER" id="PTHR42850:SF7">
    <property type="entry name" value="BIS(5'-NUCLEOSYL)-TETRAPHOSPHATASE PRPE [ASYMMETRICAL]"/>
    <property type="match status" value="1"/>
</dbReference>
<dbReference type="InterPro" id="IPR041780">
    <property type="entry name" value="MPP_PrpE-like"/>
</dbReference>
<evidence type="ECO:0000313" key="2">
    <source>
        <dbReference type="EMBL" id="NWJ44722.1"/>
    </source>
</evidence>
<dbReference type="Proteomes" id="UP000521676">
    <property type="component" value="Unassembled WGS sequence"/>
</dbReference>
<dbReference type="Gene3D" id="3.40.50.300">
    <property type="entry name" value="P-loop containing nucleotide triphosphate hydrolases"/>
    <property type="match status" value="1"/>
</dbReference>